<name>A0A4P2VQ81_FLUSA</name>
<evidence type="ECO:0000313" key="6">
    <source>
        <dbReference type="EMBL" id="BBH54139.1"/>
    </source>
</evidence>
<dbReference type="Gene3D" id="1.10.10.10">
    <property type="entry name" value="Winged helix-like DNA-binding domain superfamily/Winged helix DNA-binding domain"/>
    <property type="match status" value="1"/>
</dbReference>
<feature type="active site" description="Proton acceptor" evidence="4">
    <location>
        <position position="255"/>
    </location>
</feature>
<dbReference type="RefSeq" id="WP_172603941.1">
    <property type="nucleotide sequence ID" value="NZ_AP019368.1"/>
</dbReference>
<protein>
    <submittedName>
        <fullName evidence="6">Methyltransferase</fullName>
    </submittedName>
</protein>
<feature type="domain" description="O-methyltransferase C-terminal" evidence="5">
    <location>
        <begin position="123"/>
        <end position="322"/>
    </location>
</feature>
<organism evidence="6 7">
    <name type="scientific">Fluviispira sanaruensis</name>
    <dbReference type="NCBI Taxonomy" id="2493639"/>
    <lineage>
        <taxon>Bacteria</taxon>
        <taxon>Pseudomonadati</taxon>
        <taxon>Bdellovibrionota</taxon>
        <taxon>Oligoflexia</taxon>
        <taxon>Silvanigrellales</taxon>
        <taxon>Silvanigrellaceae</taxon>
        <taxon>Fluviispira</taxon>
    </lineage>
</organism>
<dbReference type="InterPro" id="IPR016461">
    <property type="entry name" value="COMT-like"/>
</dbReference>
<proteinExistence type="predicted"/>
<dbReference type="CDD" id="cd02440">
    <property type="entry name" value="AdoMet_MTases"/>
    <property type="match status" value="1"/>
</dbReference>
<dbReference type="KEGG" id="sbf:JCM31447_25970"/>
<reference evidence="6 7" key="1">
    <citation type="submission" date="2018-12" db="EMBL/GenBank/DDBJ databases">
        <title>Rubrispira sanarue gen. nov., sp., nov., a member of the order Silvanigrellales, isolated from a brackish lake in Hamamatsu Japan.</title>
        <authorList>
            <person name="Maejima Y."/>
            <person name="Iino T."/>
            <person name="Muraguchi Y."/>
            <person name="Fukuda K."/>
            <person name="Nojiri H."/>
            <person name="Ohkuma M."/>
            <person name="Moriuchi R."/>
            <person name="Dohra H."/>
            <person name="Kimbara K."/>
            <person name="Shintani M."/>
        </authorList>
    </citation>
    <scope>NUCLEOTIDE SEQUENCE [LARGE SCALE GENOMIC DNA]</scope>
    <source>
        <strain evidence="6 7">RF1110005</strain>
    </source>
</reference>
<keyword evidence="2 6" id="KW-0808">Transferase</keyword>
<dbReference type="PROSITE" id="PS51683">
    <property type="entry name" value="SAM_OMT_II"/>
    <property type="match status" value="1"/>
</dbReference>
<dbReference type="InterPro" id="IPR029063">
    <property type="entry name" value="SAM-dependent_MTases_sf"/>
</dbReference>
<gene>
    <name evidence="6" type="ORF">JCM31447_25970</name>
</gene>
<keyword evidence="7" id="KW-1185">Reference proteome</keyword>
<dbReference type="EMBL" id="AP019368">
    <property type="protein sequence ID" value="BBH54139.1"/>
    <property type="molecule type" value="Genomic_DNA"/>
</dbReference>
<dbReference type="GO" id="GO:0032259">
    <property type="term" value="P:methylation"/>
    <property type="evidence" value="ECO:0007669"/>
    <property type="project" value="UniProtKB-KW"/>
</dbReference>
<dbReference type="GO" id="GO:0008171">
    <property type="term" value="F:O-methyltransferase activity"/>
    <property type="evidence" value="ECO:0007669"/>
    <property type="project" value="InterPro"/>
</dbReference>
<keyword evidence="1 6" id="KW-0489">Methyltransferase</keyword>
<evidence type="ECO:0000256" key="4">
    <source>
        <dbReference type="PIRSR" id="PIRSR005739-1"/>
    </source>
</evidence>
<dbReference type="SUPFAM" id="SSF53335">
    <property type="entry name" value="S-adenosyl-L-methionine-dependent methyltransferases"/>
    <property type="match status" value="1"/>
</dbReference>
<dbReference type="PANTHER" id="PTHR43712:SF2">
    <property type="entry name" value="O-METHYLTRANSFERASE CICE"/>
    <property type="match status" value="1"/>
</dbReference>
<evidence type="ECO:0000256" key="2">
    <source>
        <dbReference type="ARBA" id="ARBA00022679"/>
    </source>
</evidence>
<evidence type="ECO:0000256" key="1">
    <source>
        <dbReference type="ARBA" id="ARBA00022603"/>
    </source>
</evidence>
<dbReference type="Gene3D" id="3.40.50.150">
    <property type="entry name" value="Vaccinia Virus protein VP39"/>
    <property type="match status" value="1"/>
</dbReference>
<dbReference type="InterPro" id="IPR036388">
    <property type="entry name" value="WH-like_DNA-bd_sf"/>
</dbReference>
<dbReference type="SUPFAM" id="SSF46785">
    <property type="entry name" value="Winged helix' DNA-binding domain"/>
    <property type="match status" value="1"/>
</dbReference>
<accession>A0A4P2VQ81</accession>
<dbReference type="InterPro" id="IPR036390">
    <property type="entry name" value="WH_DNA-bd_sf"/>
</dbReference>
<evidence type="ECO:0000259" key="5">
    <source>
        <dbReference type="Pfam" id="PF00891"/>
    </source>
</evidence>
<dbReference type="PANTHER" id="PTHR43712">
    <property type="entry name" value="PUTATIVE (AFU_ORTHOLOGUE AFUA_4G14580)-RELATED"/>
    <property type="match status" value="1"/>
</dbReference>
<evidence type="ECO:0000313" key="7">
    <source>
        <dbReference type="Proteomes" id="UP000291236"/>
    </source>
</evidence>
<dbReference type="InterPro" id="IPR001077">
    <property type="entry name" value="COMT_C"/>
</dbReference>
<keyword evidence="3" id="KW-0949">S-adenosyl-L-methionine</keyword>
<sequence>MKNNSQNFFDMFNANDDLKINALLSANINFNCIQLAVKYDLFTHLEDGINELNSLAKKNDFIPSRLYRLLKCLENINLIKETSDKNFYLTRMGERFLPNKKGNYANLTNLWSTEFYKAAENIDKALRSEKSAFECTHNESLYSYFNKYPERATTFNLAMRDLSENLNKNALYEMDLSTVKSIADVGGGSGASIRNMITQNAHLHGILFDQKSVIDSAMKEMEDFQYKNRVELISGDFFKPLPFKVDCIVLSNIIHNWNDEKAVQILTNCRKALNESGKIYLIEAALESSIEPLLARTMDFAMLLLTEGKERTFSEFEKLFHLANLKFESAKNVLNMTCLIEVKEK</sequence>
<dbReference type="AlphaFoldDB" id="A0A4P2VQ81"/>
<evidence type="ECO:0000256" key="3">
    <source>
        <dbReference type="ARBA" id="ARBA00022691"/>
    </source>
</evidence>
<dbReference type="PIRSF" id="PIRSF005739">
    <property type="entry name" value="O-mtase"/>
    <property type="match status" value="1"/>
</dbReference>
<dbReference type="Pfam" id="PF00891">
    <property type="entry name" value="Methyltransf_2"/>
    <property type="match status" value="1"/>
</dbReference>
<dbReference type="Proteomes" id="UP000291236">
    <property type="component" value="Chromosome"/>
</dbReference>